<dbReference type="EMBL" id="KQ242942">
    <property type="protein sequence ID" value="KNC76845.1"/>
    <property type="molecule type" value="Genomic_DNA"/>
</dbReference>
<organism evidence="1 2">
    <name type="scientific">Sphaeroforma arctica JP610</name>
    <dbReference type="NCBI Taxonomy" id="667725"/>
    <lineage>
        <taxon>Eukaryota</taxon>
        <taxon>Ichthyosporea</taxon>
        <taxon>Ichthyophonida</taxon>
        <taxon>Sphaeroforma</taxon>
    </lineage>
</organism>
<proteinExistence type="predicted"/>
<gene>
    <name evidence="1" type="ORF">SARC_10676</name>
</gene>
<evidence type="ECO:0000313" key="1">
    <source>
        <dbReference type="EMBL" id="KNC76845.1"/>
    </source>
</evidence>
<evidence type="ECO:0000313" key="2">
    <source>
        <dbReference type="Proteomes" id="UP000054560"/>
    </source>
</evidence>
<sequence length="78" mass="8457">MHDIGMITKPRPLEEGVPALEIITPTGKFNVTSHPKMAVPRMDTEGEGIEDEGELLIKKQTRVGPYQLVEILGTGSTG</sequence>
<dbReference type="Proteomes" id="UP000054560">
    <property type="component" value="Unassembled WGS sequence"/>
</dbReference>
<feature type="non-terminal residue" evidence="1">
    <location>
        <position position="78"/>
    </location>
</feature>
<accession>A0A0L0FJA2</accession>
<dbReference type="GeneID" id="25911180"/>
<name>A0A0L0FJA2_9EUKA</name>
<dbReference type="AlphaFoldDB" id="A0A0L0FJA2"/>
<dbReference type="RefSeq" id="XP_014150747.1">
    <property type="nucleotide sequence ID" value="XM_014295272.1"/>
</dbReference>
<reference evidence="1 2" key="1">
    <citation type="submission" date="2011-02" db="EMBL/GenBank/DDBJ databases">
        <title>The Genome Sequence of Sphaeroforma arctica JP610.</title>
        <authorList>
            <consortium name="The Broad Institute Genome Sequencing Platform"/>
            <person name="Russ C."/>
            <person name="Cuomo C."/>
            <person name="Young S.K."/>
            <person name="Zeng Q."/>
            <person name="Gargeya S."/>
            <person name="Alvarado L."/>
            <person name="Berlin A."/>
            <person name="Chapman S.B."/>
            <person name="Chen Z."/>
            <person name="Freedman E."/>
            <person name="Gellesch M."/>
            <person name="Goldberg J."/>
            <person name="Griggs A."/>
            <person name="Gujja S."/>
            <person name="Heilman E."/>
            <person name="Heiman D."/>
            <person name="Howarth C."/>
            <person name="Mehta T."/>
            <person name="Neiman D."/>
            <person name="Pearson M."/>
            <person name="Roberts A."/>
            <person name="Saif S."/>
            <person name="Shea T."/>
            <person name="Shenoy N."/>
            <person name="Sisk P."/>
            <person name="Stolte C."/>
            <person name="Sykes S."/>
            <person name="White J."/>
            <person name="Yandava C."/>
            <person name="Burger G."/>
            <person name="Gray M.W."/>
            <person name="Holland P.W.H."/>
            <person name="King N."/>
            <person name="Lang F.B.F."/>
            <person name="Roger A.J."/>
            <person name="Ruiz-Trillo I."/>
            <person name="Haas B."/>
            <person name="Nusbaum C."/>
            <person name="Birren B."/>
        </authorList>
    </citation>
    <scope>NUCLEOTIDE SEQUENCE [LARGE SCALE GENOMIC DNA]</scope>
    <source>
        <strain evidence="1 2">JP610</strain>
    </source>
</reference>
<keyword evidence="2" id="KW-1185">Reference proteome</keyword>
<protein>
    <submittedName>
        <fullName evidence="1">Uncharacterized protein</fullName>
    </submittedName>
</protein>